<dbReference type="Gene3D" id="3.40.50.1820">
    <property type="entry name" value="alpha/beta hydrolase"/>
    <property type="match status" value="1"/>
</dbReference>
<dbReference type="SUPFAM" id="SSF53474">
    <property type="entry name" value="alpha/beta-Hydrolases"/>
    <property type="match status" value="1"/>
</dbReference>
<dbReference type="PROSITE" id="PS01173">
    <property type="entry name" value="LIPASE_GDXG_HIS"/>
    <property type="match status" value="1"/>
</dbReference>
<dbReference type="Pfam" id="PF07859">
    <property type="entry name" value="Abhydrolase_3"/>
    <property type="match status" value="1"/>
</dbReference>
<dbReference type="PROSITE" id="PS01174">
    <property type="entry name" value="LIPASE_GDXG_SER"/>
    <property type="match status" value="1"/>
</dbReference>
<evidence type="ECO:0000256" key="3">
    <source>
        <dbReference type="PROSITE-ProRule" id="PRU10038"/>
    </source>
</evidence>
<proteinExistence type="inferred from homology"/>
<sequence>MPSPSTSITGRTSMIPVHHNSPSLYGRILKPILRQVFKLLMGADNVTPQKIRKRLDLIGKFSTKLSGVQRVPVRAGNLDALWLIPEGAAANSPIILYLHGGAYVSGSIQSHWELAGRLARTAQARCLIIDYRLAPEHPFPAAVDDAVATWQWLLNAGEQAENMVIAGDSAGGGLALATHLRTRELGLAQAAGIYCMSPFTDLSLSGPSLLSKRKQEVVLTNVATLPEAAAHYSAGQDTTNPLMSPLFGDLTDHPPTLIHVGSDEVLLDDSIRFHSRALEAGADCRLKIWQGMWHVWPLFDRLGLREAKEALCDAAEFIGAVTSQATAPHQDSADRAAL</sequence>
<gene>
    <name evidence="5" type="ORF">AB4875_16410</name>
</gene>
<name>A0ABV3TZN9_9GAMM</name>
<comment type="similarity">
    <text evidence="1">Belongs to the 'GDXG' lipolytic enzyme family.</text>
</comment>
<dbReference type="Proteomes" id="UP001557484">
    <property type="component" value="Unassembled WGS sequence"/>
</dbReference>
<reference evidence="5 6" key="1">
    <citation type="journal article" date="2011" name="Int. J. Syst. Evol. Microbiol.">
        <title>Zhongshania antarctica gen. nov., sp. nov. and Zhongshania guokunii sp. nov., gammaproteobacteria respectively isolated from coastal attached (fast) ice and surface seawater of the Antarctic.</title>
        <authorList>
            <person name="Li H.J."/>
            <person name="Zhang X.Y."/>
            <person name="Chen C.X."/>
            <person name="Zhang Y.J."/>
            <person name="Gao Z.M."/>
            <person name="Yu Y."/>
            <person name="Chen X.L."/>
            <person name="Chen B."/>
            <person name="Zhang Y.Z."/>
        </authorList>
    </citation>
    <scope>NUCLEOTIDE SEQUENCE [LARGE SCALE GENOMIC DNA]</scope>
    <source>
        <strain evidence="5 6">R06B22</strain>
    </source>
</reference>
<comment type="caution">
    <text evidence="5">The sequence shown here is derived from an EMBL/GenBank/DDBJ whole genome shotgun (WGS) entry which is preliminary data.</text>
</comment>
<evidence type="ECO:0000256" key="2">
    <source>
        <dbReference type="ARBA" id="ARBA00022801"/>
    </source>
</evidence>
<evidence type="ECO:0000259" key="4">
    <source>
        <dbReference type="Pfam" id="PF07859"/>
    </source>
</evidence>
<dbReference type="InterPro" id="IPR050300">
    <property type="entry name" value="GDXG_lipolytic_enzyme"/>
</dbReference>
<dbReference type="InterPro" id="IPR002168">
    <property type="entry name" value="Lipase_GDXG_HIS_AS"/>
</dbReference>
<evidence type="ECO:0000313" key="6">
    <source>
        <dbReference type="Proteomes" id="UP001557484"/>
    </source>
</evidence>
<keyword evidence="2 5" id="KW-0378">Hydrolase</keyword>
<accession>A0ABV3TZN9</accession>
<dbReference type="InterPro" id="IPR033140">
    <property type="entry name" value="Lipase_GDXG_put_SER_AS"/>
</dbReference>
<feature type="domain" description="Alpha/beta hydrolase fold-3" evidence="4">
    <location>
        <begin position="95"/>
        <end position="296"/>
    </location>
</feature>
<keyword evidence="6" id="KW-1185">Reference proteome</keyword>
<dbReference type="EMBL" id="JBFRYB010000002">
    <property type="protein sequence ID" value="MEX1667080.1"/>
    <property type="molecule type" value="Genomic_DNA"/>
</dbReference>
<dbReference type="PANTHER" id="PTHR48081:SF30">
    <property type="entry name" value="ACETYL-HYDROLASE LIPR-RELATED"/>
    <property type="match status" value="1"/>
</dbReference>
<dbReference type="InterPro" id="IPR029058">
    <property type="entry name" value="AB_hydrolase_fold"/>
</dbReference>
<evidence type="ECO:0000256" key="1">
    <source>
        <dbReference type="ARBA" id="ARBA00010515"/>
    </source>
</evidence>
<feature type="active site" evidence="3">
    <location>
        <position position="169"/>
    </location>
</feature>
<dbReference type="InterPro" id="IPR013094">
    <property type="entry name" value="AB_hydrolase_3"/>
</dbReference>
<dbReference type="PANTHER" id="PTHR48081">
    <property type="entry name" value="AB HYDROLASE SUPERFAMILY PROTEIN C4A8.06C"/>
    <property type="match status" value="1"/>
</dbReference>
<evidence type="ECO:0000313" key="5">
    <source>
        <dbReference type="EMBL" id="MEX1667080.1"/>
    </source>
</evidence>
<organism evidence="5 6">
    <name type="scientific">Zhongshania arctica</name>
    <dbReference type="NCBI Taxonomy" id="3238302"/>
    <lineage>
        <taxon>Bacteria</taxon>
        <taxon>Pseudomonadati</taxon>
        <taxon>Pseudomonadota</taxon>
        <taxon>Gammaproteobacteria</taxon>
        <taxon>Cellvibrionales</taxon>
        <taxon>Spongiibacteraceae</taxon>
        <taxon>Zhongshania</taxon>
    </lineage>
</organism>
<protein>
    <submittedName>
        <fullName evidence="5">Alpha/beta hydrolase</fullName>
    </submittedName>
</protein>
<dbReference type="GO" id="GO:0016787">
    <property type="term" value="F:hydrolase activity"/>
    <property type="evidence" value="ECO:0007669"/>
    <property type="project" value="UniProtKB-KW"/>
</dbReference>
<dbReference type="RefSeq" id="WP_368377194.1">
    <property type="nucleotide sequence ID" value="NZ_JBFRYB010000002.1"/>
</dbReference>